<evidence type="ECO:0000313" key="3">
    <source>
        <dbReference type="Proteomes" id="UP000190230"/>
    </source>
</evidence>
<protein>
    <submittedName>
        <fullName evidence="2">Uncharacterized protein</fullName>
    </submittedName>
</protein>
<evidence type="ECO:0000313" key="2">
    <source>
        <dbReference type="EMBL" id="SKB67706.1"/>
    </source>
</evidence>
<keyword evidence="1" id="KW-0812">Transmembrane</keyword>
<name>A0A1T5D7V6_9FLAO</name>
<sequence>MYSFSLLMIYSIIEIKCSEACLEIKLYFPIIMLRELAPKLFTNFLTMKNFLPLILIVFALMISPASFAQQMQTQNEFEDVRPFRIGLKSGIPNLLSANLEYVLPVLNRKLALSADYSKLNMDGEDFGFETEEGTEIMEQEFKYFEAGIHYYLFKPGKGLYAGVAYANYSLNGNLPNYDENQNGSSGDGYLDFSNNSMNIKVGAKWGGLFYFRPEVGYAFNPFPSSLPIRVEYEDGTTENQELSLDADSGFLDMIYKGLILNIGIGFSF</sequence>
<feature type="transmembrane region" description="Helical" evidence="1">
    <location>
        <begin position="50"/>
        <end position="68"/>
    </location>
</feature>
<accession>A0A1T5D7V6</accession>
<keyword evidence="3" id="KW-1185">Reference proteome</keyword>
<reference evidence="3" key="1">
    <citation type="submission" date="2017-02" db="EMBL/GenBank/DDBJ databases">
        <authorList>
            <person name="Varghese N."/>
            <person name="Submissions S."/>
        </authorList>
    </citation>
    <scope>NUCLEOTIDE SEQUENCE [LARGE SCALE GENOMIC DNA]</scope>
    <source>
        <strain evidence="3">DSM 23405</strain>
    </source>
</reference>
<organism evidence="2 3">
    <name type="scientific">Salegentibacter holothuriorum</name>
    <dbReference type="NCBI Taxonomy" id="241145"/>
    <lineage>
        <taxon>Bacteria</taxon>
        <taxon>Pseudomonadati</taxon>
        <taxon>Bacteroidota</taxon>
        <taxon>Flavobacteriia</taxon>
        <taxon>Flavobacteriales</taxon>
        <taxon>Flavobacteriaceae</taxon>
        <taxon>Salegentibacter</taxon>
    </lineage>
</organism>
<keyword evidence="1" id="KW-0472">Membrane</keyword>
<gene>
    <name evidence="2" type="ORF">SAMN05660776_2495</name>
</gene>
<proteinExistence type="predicted"/>
<dbReference type="AlphaFoldDB" id="A0A1T5D7V6"/>
<keyword evidence="1" id="KW-1133">Transmembrane helix</keyword>
<evidence type="ECO:0000256" key="1">
    <source>
        <dbReference type="SAM" id="Phobius"/>
    </source>
</evidence>
<dbReference type="Proteomes" id="UP000190230">
    <property type="component" value="Unassembled WGS sequence"/>
</dbReference>
<dbReference type="EMBL" id="FUYY01000004">
    <property type="protein sequence ID" value="SKB67706.1"/>
    <property type="molecule type" value="Genomic_DNA"/>
</dbReference>